<accession>G3PHY3</accession>
<dbReference type="InParanoid" id="G3PHY3"/>
<reference evidence="1" key="1">
    <citation type="submission" date="2006-01" db="EMBL/GenBank/DDBJ databases">
        <authorList>
            <person name="Lindblad-Toh K."/>
            <person name="Mauceli E."/>
            <person name="Grabherr M."/>
            <person name="Chang J.L."/>
            <person name="Lander E.S."/>
        </authorList>
    </citation>
    <scope>NUCLEOTIDE SEQUENCE [LARGE SCALE GENOMIC DNA]</scope>
</reference>
<protein>
    <submittedName>
        <fullName evidence="1">Uncharacterized protein</fullName>
    </submittedName>
</protein>
<proteinExistence type="predicted"/>
<organism evidence="1">
    <name type="scientific">Gasterosteus aculeatus</name>
    <name type="common">Three-spined stickleback</name>
    <dbReference type="NCBI Taxonomy" id="69293"/>
    <lineage>
        <taxon>Eukaryota</taxon>
        <taxon>Metazoa</taxon>
        <taxon>Chordata</taxon>
        <taxon>Craniata</taxon>
        <taxon>Vertebrata</taxon>
        <taxon>Euteleostomi</taxon>
        <taxon>Actinopterygii</taxon>
        <taxon>Neopterygii</taxon>
        <taxon>Teleostei</taxon>
        <taxon>Neoteleostei</taxon>
        <taxon>Acanthomorphata</taxon>
        <taxon>Eupercaria</taxon>
        <taxon>Perciformes</taxon>
        <taxon>Cottioidei</taxon>
        <taxon>Gasterosteales</taxon>
        <taxon>Gasterosteidae</taxon>
        <taxon>Gasterosteus</taxon>
    </lineage>
</organism>
<evidence type="ECO:0000313" key="1">
    <source>
        <dbReference type="Ensembl" id="ENSGACP00000017209.1"/>
    </source>
</evidence>
<dbReference type="Ensembl" id="ENSGACT00000017243.1">
    <property type="protein sequence ID" value="ENSGACP00000017209.1"/>
    <property type="gene ID" value="ENSGACG00000013016.1"/>
</dbReference>
<dbReference type="AlphaFoldDB" id="G3PHY3"/>
<reference evidence="1" key="2">
    <citation type="submission" date="2024-04" db="UniProtKB">
        <authorList>
            <consortium name="Ensembl"/>
        </authorList>
    </citation>
    <scope>IDENTIFICATION</scope>
</reference>
<sequence>TSSGVKFPKDLIKLNPEPSQLYSAPSRRESLICRQQDDTSCRDGSSLAASLALSVLKWSVCHWSPFCLTRGGIPLHSSSVGFTSNAKSVSISLTADAAASGVGRNNS</sequence>
<dbReference type="Bgee" id="ENSGACG00000013016">
    <property type="expression patterns" value="Expressed in diencephalon and 3 other cell types or tissues"/>
</dbReference>
<name>G3PHY3_GASAC</name>